<dbReference type="InterPro" id="IPR001650">
    <property type="entry name" value="Helicase_C-like"/>
</dbReference>
<dbReference type="GO" id="GO:0003676">
    <property type="term" value="F:nucleic acid binding"/>
    <property type="evidence" value="ECO:0007669"/>
    <property type="project" value="InterPro"/>
</dbReference>
<dbReference type="PANTHER" id="PTHR47959">
    <property type="entry name" value="ATP-DEPENDENT RNA HELICASE RHLE-RELATED"/>
    <property type="match status" value="1"/>
</dbReference>
<evidence type="ECO:0000313" key="10">
    <source>
        <dbReference type="Proteomes" id="UP001174909"/>
    </source>
</evidence>
<evidence type="ECO:0000256" key="4">
    <source>
        <dbReference type="ARBA" id="ARBA00022840"/>
    </source>
</evidence>
<dbReference type="SUPFAM" id="SSF52540">
    <property type="entry name" value="P-loop containing nucleoside triphosphate hydrolases"/>
    <property type="match status" value="1"/>
</dbReference>
<feature type="domain" description="Helicase ATP-binding" evidence="7">
    <location>
        <begin position="1"/>
        <end position="105"/>
    </location>
</feature>
<evidence type="ECO:0000256" key="3">
    <source>
        <dbReference type="ARBA" id="ARBA00022806"/>
    </source>
</evidence>
<dbReference type="EMBL" id="CASHTH010000988">
    <property type="protein sequence ID" value="CAI8009747.1"/>
    <property type="molecule type" value="Genomic_DNA"/>
</dbReference>
<comment type="caution">
    <text evidence="9">The sequence shown here is derived from an EMBL/GenBank/DDBJ whole genome shotgun (WGS) entry which is preliminary data.</text>
</comment>
<evidence type="ECO:0000256" key="6">
    <source>
        <dbReference type="SAM" id="MobiDB-lite"/>
    </source>
</evidence>
<dbReference type="Proteomes" id="UP001174909">
    <property type="component" value="Unassembled WGS sequence"/>
</dbReference>
<dbReference type="InterPro" id="IPR011545">
    <property type="entry name" value="DEAD/DEAH_box_helicase_dom"/>
</dbReference>
<dbReference type="Gene3D" id="3.40.50.300">
    <property type="entry name" value="P-loop containing nucleotide triphosphate hydrolases"/>
    <property type="match status" value="2"/>
</dbReference>
<dbReference type="GO" id="GO:0003724">
    <property type="term" value="F:RNA helicase activity"/>
    <property type="evidence" value="ECO:0007669"/>
    <property type="project" value="TreeGrafter"/>
</dbReference>
<dbReference type="AlphaFoldDB" id="A0AA35WDV3"/>
<evidence type="ECO:0000256" key="5">
    <source>
        <dbReference type="RuleBase" id="RU000492"/>
    </source>
</evidence>
<dbReference type="GO" id="GO:0005524">
    <property type="term" value="F:ATP binding"/>
    <property type="evidence" value="ECO:0007669"/>
    <property type="project" value="UniProtKB-KW"/>
</dbReference>
<evidence type="ECO:0000313" key="9">
    <source>
        <dbReference type="EMBL" id="CAI8009747.1"/>
    </source>
</evidence>
<dbReference type="PROSITE" id="PS00039">
    <property type="entry name" value="DEAD_ATP_HELICASE"/>
    <property type="match status" value="1"/>
</dbReference>
<dbReference type="InterPro" id="IPR044742">
    <property type="entry name" value="DEAD/DEAH_RhlB"/>
</dbReference>
<evidence type="ECO:0000259" key="8">
    <source>
        <dbReference type="PROSITE" id="PS51194"/>
    </source>
</evidence>
<dbReference type="PANTHER" id="PTHR47959:SF13">
    <property type="entry name" value="ATP-DEPENDENT RNA HELICASE RHLE"/>
    <property type="match status" value="1"/>
</dbReference>
<dbReference type="SMART" id="SM00490">
    <property type="entry name" value="HELICc"/>
    <property type="match status" value="1"/>
</dbReference>
<organism evidence="9 10">
    <name type="scientific">Geodia barretti</name>
    <name type="common">Barrett's horny sponge</name>
    <dbReference type="NCBI Taxonomy" id="519541"/>
    <lineage>
        <taxon>Eukaryota</taxon>
        <taxon>Metazoa</taxon>
        <taxon>Porifera</taxon>
        <taxon>Demospongiae</taxon>
        <taxon>Heteroscleromorpha</taxon>
        <taxon>Tetractinellida</taxon>
        <taxon>Astrophorina</taxon>
        <taxon>Geodiidae</taxon>
        <taxon>Geodia</taxon>
    </lineage>
</organism>
<accession>A0AA35WDV3</accession>
<dbReference type="InterPro" id="IPR014001">
    <property type="entry name" value="Helicase_ATP-bd"/>
</dbReference>
<evidence type="ECO:0000256" key="2">
    <source>
        <dbReference type="ARBA" id="ARBA00022801"/>
    </source>
</evidence>
<dbReference type="PROSITE" id="PS51194">
    <property type="entry name" value="HELICASE_CTER"/>
    <property type="match status" value="1"/>
</dbReference>
<keyword evidence="10" id="KW-1185">Reference proteome</keyword>
<feature type="domain" description="Helicase C-terminal" evidence="8">
    <location>
        <begin position="132"/>
        <end position="278"/>
    </location>
</feature>
<comment type="similarity">
    <text evidence="5">Belongs to the DEAD box helicase family.</text>
</comment>
<dbReference type="InterPro" id="IPR050079">
    <property type="entry name" value="DEAD_box_RNA_helicase"/>
</dbReference>
<dbReference type="CDD" id="cd00268">
    <property type="entry name" value="DEADc"/>
    <property type="match status" value="1"/>
</dbReference>
<keyword evidence="2 5" id="KW-0378">Hydrolase</keyword>
<proteinExistence type="inferred from homology"/>
<dbReference type="GO" id="GO:0005829">
    <property type="term" value="C:cytosol"/>
    <property type="evidence" value="ECO:0007669"/>
    <property type="project" value="TreeGrafter"/>
</dbReference>
<name>A0AA35WDV3_GEOBA</name>
<keyword evidence="3 5" id="KW-0347">Helicase</keyword>
<sequence length="379" mass="41241">MRQALLIGGEGFSLQEAALGKDPDILIATPGRLIDMFERGRIMLGGVKVLVIDEADRMLDMGFIPDVERIVQTLPRIRQTLMFSATLGPEIKRLGKEFLINPKEVSVSPPATVAGTVSHTMILLDLAEKRAVLRDLLRDEAVQSALIFCNRKKDVDIVSASLGRHGLNVRALHGDMVQYRRTETLAAFKGGEVNFLVCSDVAGRGLDIEAVSHVINFDVPYNPEDYVHRIGRTGRAGREGRAITLVTHEEAEAVDAIAALVNCAIPLTTYAGEPAALDAASRERARPRRGRSRRREEPPSAEKRPAPKRSRGADAAESKPKRERVRGGDAAEASEGRRARKPAKQSAPPREGERVTGLGDHVPAFLSDPMPAIRPGAES</sequence>
<protein>
    <submittedName>
        <fullName evidence="9">ATP-dependent RNA helicase RhlB</fullName>
    </submittedName>
</protein>
<feature type="compositionally biased region" description="Basic and acidic residues" evidence="6">
    <location>
        <begin position="294"/>
        <end position="337"/>
    </location>
</feature>
<dbReference type="CDD" id="cd18787">
    <property type="entry name" value="SF2_C_DEAD"/>
    <property type="match status" value="1"/>
</dbReference>
<dbReference type="InterPro" id="IPR000629">
    <property type="entry name" value="RNA-helicase_DEAD-box_CS"/>
</dbReference>
<keyword evidence="1 5" id="KW-0547">Nucleotide-binding</keyword>
<evidence type="ECO:0000259" key="7">
    <source>
        <dbReference type="PROSITE" id="PS51192"/>
    </source>
</evidence>
<feature type="region of interest" description="Disordered" evidence="6">
    <location>
        <begin position="276"/>
        <end position="379"/>
    </location>
</feature>
<dbReference type="PROSITE" id="PS51192">
    <property type="entry name" value="HELICASE_ATP_BIND_1"/>
    <property type="match status" value="1"/>
</dbReference>
<reference evidence="9" key="1">
    <citation type="submission" date="2023-03" db="EMBL/GenBank/DDBJ databases">
        <authorList>
            <person name="Steffen K."/>
            <person name="Cardenas P."/>
        </authorList>
    </citation>
    <scope>NUCLEOTIDE SEQUENCE</scope>
</reference>
<dbReference type="InterPro" id="IPR027417">
    <property type="entry name" value="P-loop_NTPase"/>
</dbReference>
<gene>
    <name evidence="9" type="ORF">GBAR_LOCUS6515</name>
</gene>
<evidence type="ECO:0000256" key="1">
    <source>
        <dbReference type="ARBA" id="ARBA00022741"/>
    </source>
</evidence>
<dbReference type="GO" id="GO:0016787">
    <property type="term" value="F:hydrolase activity"/>
    <property type="evidence" value="ECO:0007669"/>
    <property type="project" value="UniProtKB-KW"/>
</dbReference>
<dbReference type="Pfam" id="PF00271">
    <property type="entry name" value="Helicase_C"/>
    <property type="match status" value="1"/>
</dbReference>
<keyword evidence="4 5" id="KW-0067">ATP-binding</keyword>
<dbReference type="Pfam" id="PF00270">
    <property type="entry name" value="DEAD"/>
    <property type="match status" value="1"/>
</dbReference>